<feature type="compositionally biased region" description="Basic and acidic residues" evidence="1">
    <location>
        <begin position="68"/>
        <end position="82"/>
    </location>
</feature>
<dbReference type="Proteomes" id="UP000887565">
    <property type="component" value="Unplaced"/>
</dbReference>
<evidence type="ECO:0000256" key="1">
    <source>
        <dbReference type="SAM" id="MobiDB-lite"/>
    </source>
</evidence>
<reference evidence="3" key="1">
    <citation type="submission" date="2022-11" db="UniProtKB">
        <authorList>
            <consortium name="WormBaseParasite"/>
        </authorList>
    </citation>
    <scope>IDENTIFICATION</scope>
</reference>
<accession>A0A915JNL2</accession>
<protein>
    <submittedName>
        <fullName evidence="3">Uncharacterized protein</fullName>
    </submittedName>
</protein>
<organism evidence="2 3">
    <name type="scientific">Romanomermis culicivorax</name>
    <name type="common">Nematode worm</name>
    <dbReference type="NCBI Taxonomy" id="13658"/>
    <lineage>
        <taxon>Eukaryota</taxon>
        <taxon>Metazoa</taxon>
        <taxon>Ecdysozoa</taxon>
        <taxon>Nematoda</taxon>
        <taxon>Enoplea</taxon>
        <taxon>Dorylaimia</taxon>
        <taxon>Mermithida</taxon>
        <taxon>Mermithoidea</taxon>
        <taxon>Mermithidae</taxon>
        <taxon>Romanomermis</taxon>
    </lineage>
</organism>
<name>A0A915JNL2_ROMCU</name>
<feature type="region of interest" description="Disordered" evidence="1">
    <location>
        <begin position="61"/>
        <end position="82"/>
    </location>
</feature>
<proteinExistence type="predicted"/>
<dbReference type="WBParaSite" id="nRc.2.0.1.t27688-RA">
    <property type="protein sequence ID" value="nRc.2.0.1.t27688-RA"/>
    <property type="gene ID" value="nRc.2.0.1.g27688"/>
</dbReference>
<dbReference type="AlphaFoldDB" id="A0A915JNL2"/>
<sequence>MCIDVRRGADGQKFSFSASLTSPFNVFMAKNTFADFTFTLNTSPYAPAPTFLIISMSFSSNRYSGTRTGDKSKANDKCVAKR</sequence>
<evidence type="ECO:0000313" key="2">
    <source>
        <dbReference type="Proteomes" id="UP000887565"/>
    </source>
</evidence>
<keyword evidence="2" id="KW-1185">Reference proteome</keyword>
<evidence type="ECO:0000313" key="3">
    <source>
        <dbReference type="WBParaSite" id="nRc.2.0.1.t27688-RA"/>
    </source>
</evidence>